<dbReference type="EC" id="3.5.1.19" evidence="6"/>
<dbReference type="PANTHER" id="PTHR11080">
    <property type="entry name" value="PYRAZINAMIDASE/NICOTINAMIDASE"/>
    <property type="match status" value="1"/>
</dbReference>
<comment type="pathway">
    <text evidence="5">Cofactor biosynthesis; nicotinate biosynthesis; nicotinate from nicotinamide: step 1/1.</text>
</comment>
<evidence type="ECO:0000256" key="4">
    <source>
        <dbReference type="ARBA" id="ARBA00022801"/>
    </source>
</evidence>
<dbReference type="InterPro" id="IPR000868">
    <property type="entry name" value="Isochorismatase-like_dom"/>
</dbReference>
<dbReference type="GO" id="GO:0046872">
    <property type="term" value="F:metal ion binding"/>
    <property type="evidence" value="ECO:0007669"/>
    <property type="project" value="UniProtKB-KW"/>
</dbReference>
<evidence type="ECO:0000256" key="5">
    <source>
        <dbReference type="ARBA" id="ARBA00037900"/>
    </source>
</evidence>
<dbReference type="GO" id="GO:0008936">
    <property type="term" value="F:nicotinamidase activity"/>
    <property type="evidence" value="ECO:0007669"/>
    <property type="project" value="UniProtKB-EC"/>
</dbReference>
<evidence type="ECO:0000313" key="10">
    <source>
        <dbReference type="Proteomes" id="UP000031163"/>
    </source>
</evidence>
<accession>A0A0A8GZK5</accession>
<evidence type="ECO:0000256" key="3">
    <source>
        <dbReference type="ARBA" id="ARBA00022723"/>
    </source>
</evidence>
<comment type="similarity">
    <text evidence="1">Belongs to the isochorismatase family.</text>
</comment>
<gene>
    <name evidence="9" type="primary">pncA</name>
    <name evidence="9" type="ORF">CINS_0197</name>
</gene>
<dbReference type="InterPro" id="IPR036380">
    <property type="entry name" value="Isochorismatase-like_sf"/>
</dbReference>
<dbReference type="InterPro" id="IPR052347">
    <property type="entry name" value="Isochorismatase_Nicotinamidase"/>
</dbReference>
<dbReference type="GO" id="GO:0019363">
    <property type="term" value="P:pyridine nucleotide biosynthetic process"/>
    <property type="evidence" value="ECO:0007669"/>
    <property type="project" value="UniProtKB-KW"/>
</dbReference>
<dbReference type="HOGENOM" id="CLU_068979_12_0_7"/>
<dbReference type="PANTHER" id="PTHR11080:SF2">
    <property type="entry name" value="LD05707P"/>
    <property type="match status" value="1"/>
</dbReference>
<evidence type="ECO:0000256" key="6">
    <source>
        <dbReference type="ARBA" id="ARBA00039017"/>
    </source>
</evidence>
<dbReference type="STRING" id="1031564.CINS_0197"/>
<dbReference type="Proteomes" id="UP000031163">
    <property type="component" value="Chromosome"/>
</dbReference>
<organism evidence="9 10">
    <name type="scientific">Campylobacter insulaenigrae NCTC 12927</name>
    <dbReference type="NCBI Taxonomy" id="1031564"/>
    <lineage>
        <taxon>Bacteria</taxon>
        <taxon>Pseudomonadati</taxon>
        <taxon>Campylobacterota</taxon>
        <taxon>Epsilonproteobacteria</taxon>
        <taxon>Campylobacterales</taxon>
        <taxon>Campylobacteraceae</taxon>
        <taxon>Campylobacter</taxon>
    </lineage>
</organism>
<evidence type="ECO:0000313" key="9">
    <source>
        <dbReference type="EMBL" id="AJC87201.1"/>
    </source>
</evidence>
<dbReference type="SUPFAM" id="SSF52499">
    <property type="entry name" value="Isochorismatase-like hydrolases"/>
    <property type="match status" value="1"/>
</dbReference>
<reference evidence="9 10" key="1">
    <citation type="journal article" date="2014" name="Genome Biol. Evol.">
        <title>Comparative Genomics of the Campylobacter lari Group.</title>
        <authorList>
            <person name="Miller W.G."/>
            <person name="Yee E."/>
            <person name="Chapman M.H."/>
            <person name="Smith T.P."/>
            <person name="Bono J.L."/>
            <person name="Huynh S."/>
            <person name="Parker C.T."/>
            <person name="Vandamme P."/>
            <person name="Luong K."/>
            <person name="Korlach J."/>
        </authorList>
    </citation>
    <scope>NUCLEOTIDE SEQUENCE [LARGE SCALE GENOMIC DNA]</scope>
    <source>
        <strain evidence="9 10">NCTC 12927</strain>
    </source>
</reference>
<dbReference type="EMBL" id="CP007770">
    <property type="protein sequence ID" value="AJC87201.1"/>
    <property type="molecule type" value="Genomic_DNA"/>
</dbReference>
<dbReference type="RefSeq" id="WP_039649091.1">
    <property type="nucleotide sequence ID" value="NZ_CP007770.1"/>
</dbReference>
<keyword evidence="3" id="KW-0479">Metal-binding</keyword>
<keyword evidence="4 9" id="KW-0378">Hydrolase</keyword>
<keyword evidence="2" id="KW-0662">Pyridine nucleotide biosynthesis</keyword>
<dbReference type="Gene3D" id="3.40.50.850">
    <property type="entry name" value="Isochorismatase-like"/>
    <property type="match status" value="1"/>
</dbReference>
<name>A0A0A8GZK5_9BACT</name>
<evidence type="ECO:0000256" key="2">
    <source>
        <dbReference type="ARBA" id="ARBA00022642"/>
    </source>
</evidence>
<proteinExistence type="inferred from homology"/>
<evidence type="ECO:0000256" key="1">
    <source>
        <dbReference type="ARBA" id="ARBA00006336"/>
    </source>
</evidence>
<dbReference type="Pfam" id="PF00857">
    <property type="entry name" value="Isochorismatase"/>
    <property type="match status" value="1"/>
</dbReference>
<evidence type="ECO:0000259" key="8">
    <source>
        <dbReference type="Pfam" id="PF00857"/>
    </source>
</evidence>
<evidence type="ECO:0000256" key="7">
    <source>
        <dbReference type="ARBA" id="ARBA00043224"/>
    </source>
</evidence>
<dbReference type="AlphaFoldDB" id="A0A0A8GZK5"/>
<sequence>MPKLLVVVDYQNDFIDGSLGFKQAIGIKDNIISLLKNHQGDIVFTFDTHEQNYLSTKEGENIPVLHCIKNTSGWSMPQEFDYYLKQSKRIFYKNSFGSLEFANFLKDNFYDCIEFCGLVSHICVFSNIILAQSASCNSEIILHKDASASFDEKLEQSSFDILRAYGVKIV</sequence>
<dbReference type="KEGG" id="cis:CINS_0197"/>
<feature type="domain" description="Isochorismatase-like" evidence="8">
    <location>
        <begin position="4"/>
        <end position="169"/>
    </location>
</feature>
<dbReference type="CDD" id="cd00431">
    <property type="entry name" value="cysteine_hydrolases"/>
    <property type="match status" value="1"/>
</dbReference>
<protein>
    <recommendedName>
        <fullName evidence="6">nicotinamidase</fullName>
        <ecNumber evidence="6">3.5.1.19</ecNumber>
    </recommendedName>
    <alternativeName>
        <fullName evidence="7">Nicotinamide deamidase</fullName>
    </alternativeName>
</protein>
<dbReference type="GeneID" id="74431018"/>